<protein>
    <recommendedName>
        <fullName evidence="12">t-SNARE coiled-coil homology domain-containing protein</fullName>
    </recommendedName>
</protein>
<dbReference type="InterPro" id="IPR006012">
    <property type="entry name" value="Syntaxin/epimorphin_CS"/>
</dbReference>
<evidence type="ECO:0000256" key="4">
    <source>
        <dbReference type="ARBA" id="ARBA00022692"/>
    </source>
</evidence>
<evidence type="ECO:0000256" key="2">
    <source>
        <dbReference type="ARBA" id="ARBA00009063"/>
    </source>
</evidence>
<evidence type="ECO:0000256" key="7">
    <source>
        <dbReference type="ARBA" id="ARBA00023034"/>
    </source>
</evidence>
<evidence type="ECO:0000259" key="12">
    <source>
        <dbReference type="PROSITE" id="PS50192"/>
    </source>
</evidence>
<dbReference type="GO" id="GO:0006906">
    <property type="term" value="P:vesicle fusion"/>
    <property type="evidence" value="ECO:0007669"/>
    <property type="project" value="TreeGrafter"/>
</dbReference>
<dbReference type="GO" id="GO:0005484">
    <property type="term" value="F:SNAP receptor activity"/>
    <property type="evidence" value="ECO:0007669"/>
    <property type="project" value="InterPro"/>
</dbReference>
<dbReference type="AlphaFoldDB" id="A0AAN7YNC5"/>
<feature type="transmembrane region" description="Helical" evidence="11">
    <location>
        <begin position="316"/>
        <end position="333"/>
    </location>
</feature>
<evidence type="ECO:0000256" key="8">
    <source>
        <dbReference type="ARBA" id="ARBA00023054"/>
    </source>
</evidence>
<name>A0AAN7YNC5_9PEZI</name>
<dbReference type="GO" id="GO:0000149">
    <property type="term" value="F:SNARE binding"/>
    <property type="evidence" value="ECO:0007669"/>
    <property type="project" value="TreeGrafter"/>
</dbReference>
<proteinExistence type="inferred from homology"/>
<evidence type="ECO:0000313" key="14">
    <source>
        <dbReference type="Proteomes" id="UP001310890"/>
    </source>
</evidence>
<comment type="similarity">
    <text evidence="2">Belongs to the syntaxin family.</text>
</comment>
<dbReference type="Pfam" id="PF05739">
    <property type="entry name" value="SNARE"/>
    <property type="match status" value="1"/>
</dbReference>
<organism evidence="13 14">
    <name type="scientific">Meristemomyces frigidus</name>
    <dbReference type="NCBI Taxonomy" id="1508187"/>
    <lineage>
        <taxon>Eukaryota</taxon>
        <taxon>Fungi</taxon>
        <taxon>Dikarya</taxon>
        <taxon>Ascomycota</taxon>
        <taxon>Pezizomycotina</taxon>
        <taxon>Dothideomycetes</taxon>
        <taxon>Dothideomycetidae</taxon>
        <taxon>Mycosphaerellales</taxon>
        <taxon>Teratosphaeriaceae</taxon>
        <taxon>Meristemomyces</taxon>
    </lineage>
</organism>
<dbReference type="InterPro" id="IPR045242">
    <property type="entry name" value="Syntaxin"/>
</dbReference>
<dbReference type="GO" id="GO:0000139">
    <property type="term" value="C:Golgi membrane"/>
    <property type="evidence" value="ECO:0007669"/>
    <property type="project" value="UniProtKB-SubCell"/>
</dbReference>
<dbReference type="GO" id="GO:0048278">
    <property type="term" value="P:vesicle docking"/>
    <property type="evidence" value="ECO:0007669"/>
    <property type="project" value="TreeGrafter"/>
</dbReference>
<dbReference type="Proteomes" id="UP001310890">
    <property type="component" value="Unassembled WGS sequence"/>
</dbReference>
<keyword evidence="9 11" id="KW-0472">Membrane</keyword>
<evidence type="ECO:0000256" key="1">
    <source>
        <dbReference type="ARBA" id="ARBA00004409"/>
    </source>
</evidence>
<dbReference type="Gene3D" id="1.20.58.70">
    <property type="match status" value="1"/>
</dbReference>
<keyword evidence="3" id="KW-0813">Transport</keyword>
<dbReference type="SUPFAM" id="SSF47661">
    <property type="entry name" value="t-snare proteins"/>
    <property type="match status" value="1"/>
</dbReference>
<reference evidence="13" key="1">
    <citation type="submission" date="2023-08" db="EMBL/GenBank/DDBJ databases">
        <title>Black Yeasts Isolated from many extreme environments.</title>
        <authorList>
            <person name="Coleine C."/>
            <person name="Stajich J.E."/>
            <person name="Selbmann L."/>
        </authorList>
    </citation>
    <scope>NUCLEOTIDE SEQUENCE</scope>
    <source>
        <strain evidence="13">CCFEE 5401</strain>
    </source>
</reference>
<dbReference type="FunFam" id="1.20.58.70:FF:000021">
    <property type="entry name" value="SNARE complex subunit (Tlg2)"/>
    <property type="match status" value="1"/>
</dbReference>
<evidence type="ECO:0000256" key="3">
    <source>
        <dbReference type="ARBA" id="ARBA00022448"/>
    </source>
</evidence>
<keyword evidence="8" id="KW-0175">Coiled coil</keyword>
<evidence type="ECO:0000256" key="6">
    <source>
        <dbReference type="ARBA" id="ARBA00022989"/>
    </source>
</evidence>
<feature type="domain" description="T-SNARE coiled-coil homology" evidence="12">
    <location>
        <begin position="242"/>
        <end position="304"/>
    </location>
</feature>
<keyword evidence="7" id="KW-0333">Golgi apparatus</keyword>
<feature type="region of interest" description="Disordered" evidence="10">
    <location>
        <begin position="194"/>
        <end position="227"/>
    </location>
</feature>
<dbReference type="InterPro" id="IPR000727">
    <property type="entry name" value="T_SNARE_dom"/>
</dbReference>
<feature type="compositionally biased region" description="Polar residues" evidence="10">
    <location>
        <begin position="203"/>
        <end position="217"/>
    </location>
</feature>
<gene>
    <name evidence="13" type="ORF">LTR62_002839</name>
</gene>
<dbReference type="SMART" id="SM00397">
    <property type="entry name" value="t_SNARE"/>
    <property type="match status" value="1"/>
</dbReference>
<evidence type="ECO:0000256" key="9">
    <source>
        <dbReference type="ARBA" id="ARBA00023136"/>
    </source>
</evidence>
<evidence type="ECO:0000256" key="5">
    <source>
        <dbReference type="ARBA" id="ARBA00022927"/>
    </source>
</evidence>
<keyword evidence="6 11" id="KW-1133">Transmembrane helix</keyword>
<dbReference type="EMBL" id="JAVRRL010000002">
    <property type="protein sequence ID" value="KAK5118326.1"/>
    <property type="molecule type" value="Genomic_DNA"/>
</dbReference>
<keyword evidence="5" id="KW-0653">Protein transport</keyword>
<evidence type="ECO:0000256" key="10">
    <source>
        <dbReference type="SAM" id="MobiDB-lite"/>
    </source>
</evidence>
<sequence length="402" mass="45235">MSTERLGAYRDRTNLFISYRQSYAHHPAKRTRLNNDRYTDVDASERAGLMSNAADNDGDAIIEMDLLPPRWLDIQDEVTTVLAEVTTKMRRLDQLHAKHVLPGFDDESVKDREARDIENLTQEITHGFTTSQSRIRHIDALLSSQLNSVTPSADSTMAHNLKISLATKVSETSTTFRKKQSAYLKKLRAIDGLPGTLTPTPTSTAQNPYTNPALSDSESARSEAQSTLLQTTQLRRRTGLPDQAIAQREQEIERIAQGVIDLSNIFQELNSMVIDQGTVLDRVDYNVERTREDVKEAEKELVTATGYQKKGTRRKVIFLLVLIVVGMVILLAIKPKKRAGVATPATPGAIEAPRPPGNGLPPVVEGREMGEEKFEFMPTHAAVRRQWEWKQRRRRTRDQGKQ</sequence>
<dbReference type="GO" id="GO:0006886">
    <property type="term" value="P:intracellular protein transport"/>
    <property type="evidence" value="ECO:0007669"/>
    <property type="project" value="InterPro"/>
</dbReference>
<keyword evidence="4 11" id="KW-0812">Transmembrane</keyword>
<feature type="region of interest" description="Disordered" evidence="10">
    <location>
        <begin position="344"/>
        <end position="365"/>
    </location>
</feature>
<dbReference type="InterPro" id="IPR010989">
    <property type="entry name" value="SNARE"/>
</dbReference>
<comment type="subcellular location">
    <subcellularLocation>
        <location evidence="1">Golgi apparatus membrane</location>
        <topology evidence="1">Single-pass type IV membrane protein</topology>
    </subcellularLocation>
</comment>
<dbReference type="PROSITE" id="PS50192">
    <property type="entry name" value="T_SNARE"/>
    <property type="match status" value="1"/>
</dbReference>
<dbReference type="PROSITE" id="PS00914">
    <property type="entry name" value="SYNTAXIN"/>
    <property type="match status" value="1"/>
</dbReference>
<evidence type="ECO:0000313" key="13">
    <source>
        <dbReference type="EMBL" id="KAK5118326.1"/>
    </source>
</evidence>
<evidence type="ECO:0000256" key="11">
    <source>
        <dbReference type="SAM" id="Phobius"/>
    </source>
</evidence>
<comment type="caution">
    <text evidence="13">The sequence shown here is derived from an EMBL/GenBank/DDBJ whole genome shotgun (WGS) entry which is preliminary data.</text>
</comment>
<dbReference type="CDD" id="cd15845">
    <property type="entry name" value="SNARE_syntaxin16"/>
    <property type="match status" value="1"/>
</dbReference>
<dbReference type="PANTHER" id="PTHR19957:SF83">
    <property type="entry name" value="SYNTAXIN-16"/>
    <property type="match status" value="1"/>
</dbReference>
<dbReference type="GO" id="GO:0031201">
    <property type="term" value="C:SNARE complex"/>
    <property type="evidence" value="ECO:0007669"/>
    <property type="project" value="TreeGrafter"/>
</dbReference>
<dbReference type="PANTHER" id="PTHR19957">
    <property type="entry name" value="SYNTAXIN"/>
    <property type="match status" value="1"/>
</dbReference>
<accession>A0AAN7YNC5</accession>